<dbReference type="PROSITE" id="PS50118">
    <property type="entry name" value="HMG_BOX_2"/>
    <property type="match status" value="1"/>
</dbReference>
<feature type="compositionally biased region" description="Basic residues" evidence="4">
    <location>
        <begin position="120"/>
        <end position="141"/>
    </location>
</feature>
<dbReference type="OrthoDB" id="2279435at2759"/>
<dbReference type="PANTHER" id="PTHR45789:SF2">
    <property type="entry name" value="FI18025P1"/>
    <property type="match status" value="1"/>
</dbReference>
<dbReference type="GO" id="GO:0000981">
    <property type="term" value="F:DNA-binding transcription factor activity, RNA polymerase II-specific"/>
    <property type="evidence" value="ECO:0007669"/>
    <property type="project" value="TreeGrafter"/>
</dbReference>
<evidence type="ECO:0000256" key="4">
    <source>
        <dbReference type="SAM" id="MobiDB-lite"/>
    </source>
</evidence>
<feature type="region of interest" description="Disordered" evidence="4">
    <location>
        <begin position="114"/>
        <end position="151"/>
    </location>
</feature>
<gene>
    <name evidence="6" type="primary">ABSGL_07223.1 scaffold 8717</name>
</gene>
<dbReference type="GO" id="GO:0005634">
    <property type="term" value="C:nucleus"/>
    <property type="evidence" value="ECO:0007669"/>
    <property type="project" value="UniProtKB-UniRule"/>
</dbReference>
<dbReference type="InterPro" id="IPR036910">
    <property type="entry name" value="HMG_box_dom_sf"/>
</dbReference>
<keyword evidence="7" id="KW-1185">Reference proteome</keyword>
<dbReference type="SMART" id="SM00398">
    <property type="entry name" value="HMG"/>
    <property type="match status" value="1"/>
</dbReference>
<dbReference type="Pfam" id="PF00505">
    <property type="entry name" value="HMG_box"/>
    <property type="match status" value="1"/>
</dbReference>
<feature type="DNA-binding region" description="HMG box" evidence="3">
    <location>
        <begin position="53"/>
        <end position="126"/>
    </location>
</feature>
<sequence>MHPLTIVIETYDSNVGNTHFDSETALKSAHFMQEFSKSKLYSNENTAKENPKVPRPKNAFFLYRKEKHNEIKKRHHDSGMKLPFEKDVSKIIGQMWQNETPQVRKFFEHKAEMESLDHSHKNRGYKYQPRQKKNVPRRLRKTHSETKEHTTTHNIMKPNTQAVVVDNFDKTSMFPTSLPSQCLSQDDLQALLNGANFDSFDVNVLHDSSIVKESLRDVNPLDDDFFDFLCNSSYTDARVI</sequence>
<dbReference type="STRING" id="4829.A0A168NZ07"/>
<feature type="domain" description="HMG box" evidence="5">
    <location>
        <begin position="53"/>
        <end position="126"/>
    </location>
</feature>
<dbReference type="GO" id="GO:0000978">
    <property type="term" value="F:RNA polymerase II cis-regulatory region sequence-specific DNA binding"/>
    <property type="evidence" value="ECO:0007669"/>
    <property type="project" value="TreeGrafter"/>
</dbReference>
<dbReference type="EMBL" id="LT553527">
    <property type="protein sequence ID" value="SAM01482.1"/>
    <property type="molecule type" value="Genomic_DNA"/>
</dbReference>
<evidence type="ECO:0000313" key="7">
    <source>
        <dbReference type="Proteomes" id="UP000078561"/>
    </source>
</evidence>
<dbReference type="CDD" id="cd01389">
    <property type="entry name" value="HMG-box_ROX1-like"/>
    <property type="match status" value="1"/>
</dbReference>
<dbReference type="InterPro" id="IPR009071">
    <property type="entry name" value="HMG_box_dom"/>
</dbReference>
<dbReference type="Gene3D" id="1.10.30.10">
    <property type="entry name" value="High mobility group box domain"/>
    <property type="match status" value="1"/>
</dbReference>
<evidence type="ECO:0000259" key="5">
    <source>
        <dbReference type="PROSITE" id="PS50118"/>
    </source>
</evidence>
<dbReference type="SUPFAM" id="SSF47095">
    <property type="entry name" value="HMG-box"/>
    <property type="match status" value="1"/>
</dbReference>
<evidence type="ECO:0000256" key="2">
    <source>
        <dbReference type="ARBA" id="ARBA00023242"/>
    </source>
</evidence>
<proteinExistence type="predicted"/>
<dbReference type="PANTHER" id="PTHR45789">
    <property type="entry name" value="FI18025P1"/>
    <property type="match status" value="1"/>
</dbReference>
<dbReference type="InParanoid" id="A0A168NZ07"/>
<name>A0A168NZ07_ABSGL</name>
<dbReference type="AlphaFoldDB" id="A0A168NZ07"/>
<reference evidence="6" key="1">
    <citation type="submission" date="2016-04" db="EMBL/GenBank/DDBJ databases">
        <authorList>
            <person name="Evans L.H."/>
            <person name="Alamgir A."/>
            <person name="Owens N."/>
            <person name="Weber N.D."/>
            <person name="Virtaneva K."/>
            <person name="Barbian K."/>
            <person name="Babar A."/>
            <person name="Rosenke K."/>
        </authorList>
    </citation>
    <scope>NUCLEOTIDE SEQUENCE [LARGE SCALE GENOMIC DNA]</scope>
    <source>
        <strain evidence="6">CBS 101.48</strain>
    </source>
</reference>
<evidence type="ECO:0000256" key="3">
    <source>
        <dbReference type="PROSITE-ProRule" id="PRU00267"/>
    </source>
</evidence>
<keyword evidence="1 3" id="KW-0238">DNA-binding</keyword>
<evidence type="ECO:0000256" key="1">
    <source>
        <dbReference type="ARBA" id="ARBA00023125"/>
    </source>
</evidence>
<organism evidence="6">
    <name type="scientific">Absidia glauca</name>
    <name type="common">Pin mould</name>
    <dbReference type="NCBI Taxonomy" id="4829"/>
    <lineage>
        <taxon>Eukaryota</taxon>
        <taxon>Fungi</taxon>
        <taxon>Fungi incertae sedis</taxon>
        <taxon>Mucoromycota</taxon>
        <taxon>Mucoromycotina</taxon>
        <taxon>Mucoromycetes</taxon>
        <taxon>Mucorales</taxon>
        <taxon>Cunninghamellaceae</taxon>
        <taxon>Absidia</taxon>
    </lineage>
</organism>
<feature type="compositionally biased region" description="Basic and acidic residues" evidence="4">
    <location>
        <begin position="142"/>
        <end position="151"/>
    </location>
</feature>
<evidence type="ECO:0000313" key="6">
    <source>
        <dbReference type="EMBL" id="SAM01482.1"/>
    </source>
</evidence>
<protein>
    <recommendedName>
        <fullName evidence="5">HMG box domain-containing protein</fullName>
    </recommendedName>
</protein>
<accession>A0A168NZ07</accession>
<keyword evidence="2 3" id="KW-0539">Nucleus</keyword>
<dbReference type="Proteomes" id="UP000078561">
    <property type="component" value="Unassembled WGS sequence"/>
</dbReference>
<dbReference type="InterPro" id="IPR051356">
    <property type="entry name" value="SOX/SOX-like_TF"/>
</dbReference>